<proteinExistence type="predicted"/>
<dbReference type="Proteomes" id="UP001590950">
    <property type="component" value="Unassembled WGS sequence"/>
</dbReference>
<name>A0ABR4A605_9LECA</name>
<protein>
    <submittedName>
        <fullName evidence="1">Uncharacterized protein</fullName>
    </submittedName>
</protein>
<reference evidence="1 2" key="1">
    <citation type="submission" date="2024-09" db="EMBL/GenBank/DDBJ databases">
        <title>Rethinking Asexuality: The Enigmatic Case of Functional Sexual Genes in Lepraria (Stereocaulaceae).</title>
        <authorList>
            <person name="Doellman M."/>
            <person name="Sun Y."/>
            <person name="Barcenas-Pena A."/>
            <person name="Lumbsch H.T."/>
            <person name="Grewe F."/>
        </authorList>
    </citation>
    <scope>NUCLEOTIDE SEQUENCE [LARGE SCALE GENOMIC DNA]</scope>
    <source>
        <strain evidence="1 2">Mercado 3170</strain>
    </source>
</reference>
<evidence type="ECO:0000313" key="1">
    <source>
        <dbReference type="EMBL" id="KAL2040796.1"/>
    </source>
</evidence>
<gene>
    <name evidence="1" type="ORF">N7G274_006254</name>
</gene>
<organism evidence="1 2">
    <name type="scientific">Stereocaulon virgatum</name>
    <dbReference type="NCBI Taxonomy" id="373712"/>
    <lineage>
        <taxon>Eukaryota</taxon>
        <taxon>Fungi</taxon>
        <taxon>Dikarya</taxon>
        <taxon>Ascomycota</taxon>
        <taxon>Pezizomycotina</taxon>
        <taxon>Lecanoromycetes</taxon>
        <taxon>OSLEUM clade</taxon>
        <taxon>Lecanoromycetidae</taxon>
        <taxon>Lecanorales</taxon>
        <taxon>Lecanorineae</taxon>
        <taxon>Stereocaulaceae</taxon>
        <taxon>Stereocaulon</taxon>
    </lineage>
</organism>
<sequence length="124" mass="13854">MAMYRSLVDRAEVRLTGGIAIKARYYALYMICYPSLPDEGIDNPKGSKWLENWVLSSIVCSHAQPPGTFGQSVIRLEAVTILLPHIRPDEEDFHVRSAKPVSTTLPRSGCGDTDMLCIRCIRCL</sequence>
<evidence type="ECO:0000313" key="2">
    <source>
        <dbReference type="Proteomes" id="UP001590950"/>
    </source>
</evidence>
<dbReference type="EMBL" id="JBEFKJ010000019">
    <property type="protein sequence ID" value="KAL2040796.1"/>
    <property type="molecule type" value="Genomic_DNA"/>
</dbReference>
<keyword evidence="2" id="KW-1185">Reference proteome</keyword>
<comment type="caution">
    <text evidence="1">The sequence shown here is derived from an EMBL/GenBank/DDBJ whole genome shotgun (WGS) entry which is preliminary data.</text>
</comment>
<accession>A0ABR4A605</accession>